<dbReference type="AlphaFoldDB" id="A0A7R9QJK9"/>
<evidence type="ECO:0008006" key="3">
    <source>
        <dbReference type="Google" id="ProtNLM"/>
    </source>
</evidence>
<protein>
    <recommendedName>
        <fullName evidence="3">tRNA 2-thiouridine(34) synthase MnmA</fullName>
    </recommendedName>
</protein>
<proteinExistence type="predicted"/>
<dbReference type="SUPFAM" id="SSF52402">
    <property type="entry name" value="Adenine nucleotide alpha hydrolases-like"/>
    <property type="match status" value="1"/>
</dbReference>
<reference evidence="1" key="1">
    <citation type="submission" date="2020-11" db="EMBL/GenBank/DDBJ databases">
        <authorList>
            <person name="Tran Van P."/>
        </authorList>
    </citation>
    <scope>NUCLEOTIDE SEQUENCE</scope>
</reference>
<keyword evidence="2" id="KW-1185">Reference proteome</keyword>
<dbReference type="InterPro" id="IPR014729">
    <property type="entry name" value="Rossmann-like_a/b/a_fold"/>
</dbReference>
<dbReference type="OrthoDB" id="6412180at2759"/>
<evidence type="ECO:0000313" key="2">
    <source>
        <dbReference type="Proteomes" id="UP000759131"/>
    </source>
</evidence>
<evidence type="ECO:0000313" key="1">
    <source>
        <dbReference type="EMBL" id="CAD7647962.1"/>
    </source>
</evidence>
<dbReference type="GO" id="GO:0002143">
    <property type="term" value="P:tRNA wobble position uridine thiolation"/>
    <property type="evidence" value="ECO:0007669"/>
    <property type="project" value="TreeGrafter"/>
</dbReference>
<dbReference type="EMBL" id="OC896188">
    <property type="protein sequence ID" value="CAD7647962.1"/>
    <property type="molecule type" value="Genomic_DNA"/>
</dbReference>
<sequence length="80" mass="9101">MMAPLKAVVGLSGGVDSAVTALLLKRKGFDLTAIYMNNWVEDNNQTICPNDMNRELAQEVCHKLDIEFKEVNFSKNYWNH</sequence>
<name>A0A7R9QJK9_9ACAR</name>
<dbReference type="EMBL" id="CAJPIZ010041613">
    <property type="protein sequence ID" value="CAG2121750.1"/>
    <property type="molecule type" value="Genomic_DNA"/>
</dbReference>
<dbReference type="Proteomes" id="UP000759131">
    <property type="component" value="Unassembled WGS sequence"/>
</dbReference>
<gene>
    <name evidence="1" type="ORF">OSB1V03_LOCUS21696</name>
</gene>
<accession>A0A7R9QJK9</accession>
<dbReference type="PANTHER" id="PTHR11933:SF5">
    <property type="entry name" value="MITOCHONDRIAL TRNA-SPECIFIC 2-THIOURIDYLASE 1"/>
    <property type="match status" value="1"/>
</dbReference>
<dbReference type="Gene3D" id="3.40.50.620">
    <property type="entry name" value="HUPs"/>
    <property type="match status" value="1"/>
</dbReference>
<organism evidence="1">
    <name type="scientific">Medioppia subpectinata</name>
    <dbReference type="NCBI Taxonomy" id="1979941"/>
    <lineage>
        <taxon>Eukaryota</taxon>
        <taxon>Metazoa</taxon>
        <taxon>Ecdysozoa</taxon>
        <taxon>Arthropoda</taxon>
        <taxon>Chelicerata</taxon>
        <taxon>Arachnida</taxon>
        <taxon>Acari</taxon>
        <taxon>Acariformes</taxon>
        <taxon>Sarcoptiformes</taxon>
        <taxon>Oribatida</taxon>
        <taxon>Brachypylina</taxon>
        <taxon>Oppioidea</taxon>
        <taxon>Oppiidae</taxon>
        <taxon>Medioppia</taxon>
    </lineage>
</organism>
<dbReference type="Pfam" id="PF03054">
    <property type="entry name" value="tRNA_Me_trans"/>
    <property type="match status" value="1"/>
</dbReference>
<feature type="non-terminal residue" evidence="1">
    <location>
        <position position="1"/>
    </location>
</feature>
<dbReference type="PANTHER" id="PTHR11933">
    <property type="entry name" value="TRNA 5-METHYLAMINOMETHYL-2-THIOURIDYLATE -METHYLTRANSFERASE"/>
    <property type="match status" value="1"/>
</dbReference>